<reference evidence="1 2" key="3">
    <citation type="journal article" date="1996" name="Virology">
        <title>Analysis of 94 kb of the chlorella virus PBCV-1 330-kb genome: map positions 88 to 182.</title>
        <authorList>
            <person name="Lu Z."/>
            <person name="Li Y."/>
            <person name="Que Q."/>
            <person name="Kutish G.F."/>
            <person name="Rock D.L."/>
            <person name="Van Etten J.L."/>
        </authorList>
    </citation>
    <scope>NUCLEOTIDE SEQUENCE [LARGE SCALE GENOMIC DNA]</scope>
</reference>
<reference evidence="1 2" key="1">
    <citation type="journal article" date="1995" name="Virology">
        <title>Analysis of 45 kb of DNA located at the left end of the chlorella virus PBCV-1 genome.</title>
        <authorList>
            <person name="Lu Z."/>
            <person name="Li Y."/>
            <person name="Zhang Y."/>
            <person name="Kutish G.F."/>
            <person name="Rock D.L."/>
            <person name="Van Etten J.L."/>
        </authorList>
    </citation>
    <scope>NUCLEOTIDE SEQUENCE [LARGE SCALE GENOMIC DNA]</scope>
</reference>
<sequence>MQLARFATTLKSSHTIYETGHAVLSVEPSGIHTKYNILMKVLQRSLSVFVYIVICPRNDKYLLGI</sequence>
<organismHost>
    <name type="scientific">Chlorella</name>
    <dbReference type="NCBI Taxonomy" id="3071"/>
</organismHost>
<protein>
    <submittedName>
        <fullName evidence="1">Uncharacterized protein</fullName>
    </submittedName>
</protein>
<dbReference type="GeneID" id="917785"/>
<reference evidence="1 2" key="7">
    <citation type="journal article" date="2000" name="Virology">
        <title>Characterization of a beta-1,3-glucanase encoded by chlorella virus PBCV-1.</title>
        <authorList>
            <person name="Sun L."/>
            <person name="Gurnon J.R."/>
            <person name="Adams B.J."/>
            <person name="Graves M.V."/>
            <person name="Van Etten J.L."/>
        </authorList>
    </citation>
    <scope>NUCLEOTIDE SEQUENCE [LARGE SCALE GENOMIC DNA]</scope>
</reference>
<dbReference type="RefSeq" id="NP_048894.1">
    <property type="nucleotide sequence ID" value="NC_000852.5"/>
</dbReference>
<reference evidence="1 2" key="6">
    <citation type="journal article" date="1999" name="Virology">
        <title>Chlorella virus PBCV-1 encodes a functional homospermidine synthase.</title>
        <authorList>
            <person name="Kaiser A."/>
            <person name="Vollmert M."/>
            <person name="Tholl D."/>
            <person name="Graves M.V."/>
            <person name="Gurnon J.R."/>
            <person name="Xing W."/>
            <person name="Lisec A.D."/>
            <person name="Nickerson K.W."/>
            <person name="Van Etten J.L."/>
        </authorList>
    </citation>
    <scope>NUCLEOTIDE SEQUENCE [LARGE SCALE GENOMIC DNA]</scope>
</reference>
<evidence type="ECO:0000313" key="1">
    <source>
        <dbReference type="EMBL" id="AAC96905.1"/>
    </source>
</evidence>
<gene>
    <name evidence="1" type="primary">a538L</name>
</gene>
<organism evidence="1 2">
    <name type="scientific">Paramecium bursaria Chlorella virus 1</name>
    <name type="common">PBCV-1</name>
    <dbReference type="NCBI Taxonomy" id="10506"/>
    <lineage>
        <taxon>Viruses</taxon>
        <taxon>Varidnaviria</taxon>
        <taxon>Bamfordvirae</taxon>
        <taxon>Nucleocytoviricota</taxon>
        <taxon>Megaviricetes</taxon>
        <taxon>Algavirales</taxon>
        <taxon>Phycodnaviridae</taxon>
        <taxon>Chlorovirus</taxon>
        <taxon>Chlorovirus vanettense</taxon>
    </lineage>
</organism>
<dbReference type="EMBL" id="JF411744">
    <property type="protein sequence ID" value="AAC96905.1"/>
    <property type="molecule type" value="Genomic_DNA"/>
</dbReference>
<dbReference type="KEGG" id="vg:917785"/>
<name>Q98586_PBCV1</name>
<proteinExistence type="predicted"/>
<keyword evidence="2" id="KW-1185">Reference proteome</keyword>
<reference evidence="1 2" key="4">
    <citation type="journal article" date="1996" name="Virology">
        <title>Analysis of 76 kb of the chlorella virus PBCV-1 330-kb genome: map positions 182 to 258.</title>
        <authorList>
            <person name="Kutish G.F."/>
            <person name="Li Y."/>
            <person name="Lu Z."/>
            <person name="Furuta M."/>
            <person name="Rock D.L."/>
            <person name="Van Etten J.L."/>
        </authorList>
    </citation>
    <scope>NUCLEOTIDE SEQUENCE [LARGE SCALE GENOMIC DNA]</scope>
</reference>
<reference evidence="1 2" key="5">
    <citation type="journal article" date="1997" name="Virology">
        <title>Analysis of 74 kb of DNA located at the right end of the 330-kb chlorella virus PBCV-1 genome.</title>
        <authorList>
            <person name="Li Y."/>
            <person name="Lu Z."/>
            <person name="Sun L."/>
            <person name="Ropp S."/>
            <person name="Kutish G.F."/>
            <person name="Rock D.L."/>
            <person name="Van Etten J.L."/>
        </authorList>
    </citation>
    <scope>NUCLEOTIDE SEQUENCE [LARGE SCALE GENOMIC DNA]</scope>
</reference>
<dbReference type="Proteomes" id="UP000000862">
    <property type="component" value="Segment"/>
</dbReference>
<accession>Q98586</accession>
<dbReference type="PIR" id="T18040">
    <property type="entry name" value="T18040"/>
</dbReference>
<reference evidence="1 2" key="8">
    <citation type="journal article" date="2010" name="J. Virol.">
        <title>Microarray analysis of Paramecium bursaria chlorella virus 1 transcription.</title>
        <authorList>
            <person name="Yanai-Balser G.M."/>
            <person name="Duncan G.A."/>
            <person name="Eudy J.D."/>
            <person name="Wang D."/>
            <person name="Li X."/>
            <person name="Agarkova I.V."/>
            <person name="Dunigan D.D."/>
            <person name="Van Etten J.L."/>
        </authorList>
    </citation>
    <scope>NUCLEOTIDE SEQUENCE [LARGE SCALE GENOMIC DNA]</scope>
</reference>
<reference evidence="1 2" key="2">
    <citation type="journal article" date="1995" name="Virology">
        <title>Analysis of 43 kb of the Chlorella virus PBCV-1 330-kb genome: map positions 45 to 88.</title>
        <authorList>
            <person name="Li Y."/>
            <person name="Lu Z."/>
            <person name="Burbank D.E."/>
            <person name="Kutish G.F."/>
            <person name="Rock D.L."/>
            <person name="Van Etten J.L."/>
        </authorList>
    </citation>
    <scope>NUCLEOTIDE SEQUENCE [LARGE SCALE GENOMIC DNA]</scope>
</reference>
<evidence type="ECO:0000313" key="2">
    <source>
        <dbReference type="Proteomes" id="UP000000862"/>
    </source>
</evidence>